<organism evidence="2 3">
    <name type="scientific">Verticiella sediminum</name>
    <dbReference type="NCBI Taxonomy" id="1247510"/>
    <lineage>
        <taxon>Bacteria</taxon>
        <taxon>Pseudomonadati</taxon>
        <taxon>Pseudomonadota</taxon>
        <taxon>Betaproteobacteria</taxon>
        <taxon>Burkholderiales</taxon>
        <taxon>Alcaligenaceae</taxon>
        <taxon>Verticiella</taxon>
    </lineage>
</organism>
<evidence type="ECO:0000313" key="2">
    <source>
        <dbReference type="EMBL" id="TSH90187.1"/>
    </source>
</evidence>
<dbReference type="OrthoDB" id="529208at2"/>
<keyword evidence="2" id="KW-0489">Methyltransferase</keyword>
<evidence type="ECO:0000313" key="3">
    <source>
        <dbReference type="Proteomes" id="UP000318405"/>
    </source>
</evidence>
<keyword evidence="2" id="KW-0808">Transferase</keyword>
<accession>A0A556ABE7</accession>
<dbReference type="InterPro" id="IPR050508">
    <property type="entry name" value="Methyltransf_Superfamily"/>
</dbReference>
<dbReference type="InterPro" id="IPR029063">
    <property type="entry name" value="SAM-dependent_MTases_sf"/>
</dbReference>
<dbReference type="AlphaFoldDB" id="A0A556ABE7"/>
<dbReference type="PANTHER" id="PTHR42912">
    <property type="entry name" value="METHYLTRANSFERASE"/>
    <property type="match status" value="1"/>
</dbReference>
<dbReference type="GO" id="GO:0032259">
    <property type="term" value="P:methylation"/>
    <property type="evidence" value="ECO:0007669"/>
    <property type="project" value="UniProtKB-KW"/>
</dbReference>
<dbReference type="EMBL" id="VLTJ01000039">
    <property type="protein sequence ID" value="TSH90187.1"/>
    <property type="molecule type" value="Genomic_DNA"/>
</dbReference>
<dbReference type="Gene3D" id="3.40.50.150">
    <property type="entry name" value="Vaccinia Virus protein VP39"/>
    <property type="match status" value="1"/>
</dbReference>
<comment type="caution">
    <text evidence="2">The sequence shown here is derived from an EMBL/GenBank/DDBJ whole genome shotgun (WGS) entry which is preliminary data.</text>
</comment>
<dbReference type="CDD" id="cd02440">
    <property type="entry name" value="AdoMet_MTases"/>
    <property type="match status" value="1"/>
</dbReference>
<name>A0A556ABE7_9BURK</name>
<evidence type="ECO:0000259" key="1">
    <source>
        <dbReference type="Pfam" id="PF08241"/>
    </source>
</evidence>
<sequence length="256" mass="27989">MTTHEESVHRQFDPQAQAYLNSAVHAQGPDLRAAHERVARTLSGQSAGLDLGCGAGHLSFALAPAVVRMVAADPSASMLATVAQAAHARGLAQVETAQTHAESLPFQAAAFSFVASRYSAHHWRDVPAALREAHRVTAPGGYLLMIDVIGPADPLVDTHFQTLELLRDTSHVRDYSDREWRAMLADAGYAVLDEQSWPVRLEFASWVQRIRTPMANVSMIRTLQQGASSEVSAALAYEEDGSFTMRTGMYWCQRCD</sequence>
<dbReference type="SUPFAM" id="SSF53335">
    <property type="entry name" value="S-adenosyl-L-methionine-dependent methyltransferases"/>
    <property type="match status" value="1"/>
</dbReference>
<dbReference type="GO" id="GO:0008757">
    <property type="term" value="F:S-adenosylmethionine-dependent methyltransferase activity"/>
    <property type="evidence" value="ECO:0007669"/>
    <property type="project" value="InterPro"/>
</dbReference>
<dbReference type="PANTHER" id="PTHR42912:SF93">
    <property type="entry name" value="N6-ADENOSINE-METHYLTRANSFERASE TMT1A"/>
    <property type="match status" value="1"/>
</dbReference>
<feature type="domain" description="Methyltransferase type 11" evidence="1">
    <location>
        <begin position="49"/>
        <end position="144"/>
    </location>
</feature>
<dbReference type="Proteomes" id="UP000318405">
    <property type="component" value="Unassembled WGS sequence"/>
</dbReference>
<proteinExistence type="predicted"/>
<dbReference type="Pfam" id="PF08241">
    <property type="entry name" value="Methyltransf_11"/>
    <property type="match status" value="1"/>
</dbReference>
<reference evidence="2 3" key="1">
    <citation type="submission" date="2019-07" db="EMBL/GenBank/DDBJ databases">
        <title>Qingshengfaniella alkalisoli gen. nov., sp. nov., isolated from saline soil.</title>
        <authorList>
            <person name="Xu L."/>
            <person name="Huang X.-X."/>
            <person name="Sun J.-Q."/>
        </authorList>
    </citation>
    <scope>NUCLEOTIDE SEQUENCE [LARGE SCALE GENOMIC DNA]</scope>
    <source>
        <strain evidence="2 3">DSM 27279</strain>
    </source>
</reference>
<dbReference type="RefSeq" id="WP_143950101.1">
    <property type="nucleotide sequence ID" value="NZ_BAABMB010000003.1"/>
</dbReference>
<gene>
    <name evidence="2" type="ORF">FOZ76_20325</name>
</gene>
<dbReference type="InterPro" id="IPR013216">
    <property type="entry name" value="Methyltransf_11"/>
</dbReference>
<keyword evidence="3" id="KW-1185">Reference proteome</keyword>
<protein>
    <submittedName>
        <fullName evidence="2">Class I SAM-dependent methyltransferase</fullName>
    </submittedName>
</protein>